<name>A0AAV1L6T5_9NEOP</name>
<dbReference type="Proteomes" id="UP001314205">
    <property type="component" value="Unassembled WGS sequence"/>
</dbReference>
<dbReference type="InterPro" id="IPR036397">
    <property type="entry name" value="RNaseH_sf"/>
</dbReference>
<evidence type="ECO:0000313" key="1">
    <source>
        <dbReference type="EMBL" id="CAK1589732.1"/>
    </source>
</evidence>
<protein>
    <recommendedName>
        <fullName evidence="3">Integrase catalytic domain-containing protein</fullName>
    </recommendedName>
</protein>
<sequence>MATKAVHIEAVGDLTSKVFLVAFRRFIVRRGHFTDLWSDNGTNFVGASRELQSLFKSEQSYLRKEVTESLASTGTAWHFIPPRAPHFGGLWEAAIKSMIFHLKRIIGDHTLTYEELATVLKK</sequence>
<dbReference type="SUPFAM" id="SSF53098">
    <property type="entry name" value="Ribonuclease H-like"/>
    <property type="match status" value="1"/>
</dbReference>
<dbReference type="Gene3D" id="3.30.420.10">
    <property type="entry name" value="Ribonuclease H-like superfamily/Ribonuclease H"/>
    <property type="match status" value="1"/>
</dbReference>
<organism evidence="1 2">
    <name type="scientific">Parnassius mnemosyne</name>
    <name type="common">clouded apollo</name>
    <dbReference type="NCBI Taxonomy" id="213953"/>
    <lineage>
        <taxon>Eukaryota</taxon>
        <taxon>Metazoa</taxon>
        <taxon>Ecdysozoa</taxon>
        <taxon>Arthropoda</taxon>
        <taxon>Hexapoda</taxon>
        <taxon>Insecta</taxon>
        <taxon>Pterygota</taxon>
        <taxon>Neoptera</taxon>
        <taxon>Endopterygota</taxon>
        <taxon>Lepidoptera</taxon>
        <taxon>Glossata</taxon>
        <taxon>Ditrysia</taxon>
        <taxon>Papilionoidea</taxon>
        <taxon>Papilionidae</taxon>
        <taxon>Parnassiinae</taxon>
        <taxon>Parnassini</taxon>
        <taxon>Parnassius</taxon>
        <taxon>Driopa</taxon>
    </lineage>
</organism>
<dbReference type="EMBL" id="CAVLGL010000084">
    <property type="protein sequence ID" value="CAK1589732.1"/>
    <property type="molecule type" value="Genomic_DNA"/>
</dbReference>
<keyword evidence="2" id="KW-1185">Reference proteome</keyword>
<evidence type="ECO:0008006" key="3">
    <source>
        <dbReference type="Google" id="ProtNLM"/>
    </source>
</evidence>
<dbReference type="AlphaFoldDB" id="A0AAV1L6T5"/>
<evidence type="ECO:0000313" key="2">
    <source>
        <dbReference type="Proteomes" id="UP001314205"/>
    </source>
</evidence>
<reference evidence="1 2" key="1">
    <citation type="submission" date="2023-11" db="EMBL/GenBank/DDBJ databases">
        <authorList>
            <person name="Hedman E."/>
            <person name="Englund M."/>
            <person name="Stromberg M."/>
            <person name="Nyberg Akerstrom W."/>
            <person name="Nylinder S."/>
            <person name="Jareborg N."/>
            <person name="Kallberg Y."/>
            <person name="Kronander E."/>
        </authorList>
    </citation>
    <scope>NUCLEOTIDE SEQUENCE [LARGE SCALE GENOMIC DNA]</scope>
</reference>
<dbReference type="PANTHER" id="PTHR47331">
    <property type="entry name" value="PHD-TYPE DOMAIN-CONTAINING PROTEIN"/>
    <property type="match status" value="1"/>
</dbReference>
<accession>A0AAV1L6T5</accession>
<dbReference type="GO" id="GO:0003676">
    <property type="term" value="F:nucleic acid binding"/>
    <property type="evidence" value="ECO:0007669"/>
    <property type="project" value="InterPro"/>
</dbReference>
<comment type="caution">
    <text evidence="1">The sequence shown here is derived from an EMBL/GenBank/DDBJ whole genome shotgun (WGS) entry which is preliminary data.</text>
</comment>
<gene>
    <name evidence="1" type="ORF">PARMNEM_LOCUS10186</name>
</gene>
<proteinExistence type="predicted"/>
<dbReference type="InterPro" id="IPR012337">
    <property type="entry name" value="RNaseH-like_sf"/>
</dbReference>